<dbReference type="RefSeq" id="XP_028471799.1">
    <property type="nucleotide sequence ID" value="XM_028620924.1"/>
</dbReference>
<evidence type="ECO:0000313" key="3">
    <source>
        <dbReference type="EMBL" id="RSH76652.1"/>
    </source>
</evidence>
<protein>
    <submittedName>
        <fullName evidence="3">Uncharacterized protein</fullName>
    </submittedName>
</protein>
<feature type="region of interest" description="Disordered" evidence="1">
    <location>
        <begin position="96"/>
        <end position="122"/>
    </location>
</feature>
<evidence type="ECO:0000256" key="1">
    <source>
        <dbReference type="SAM" id="MobiDB-lite"/>
    </source>
</evidence>
<evidence type="ECO:0000313" key="4">
    <source>
        <dbReference type="Proteomes" id="UP000279236"/>
    </source>
</evidence>
<proteinExistence type="predicted"/>
<keyword evidence="2" id="KW-0732">Signal</keyword>
<dbReference type="AlphaFoldDB" id="A0A427XCV0"/>
<feature type="signal peptide" evidence="2">
    <location>
        <begin position="1"/>
        <end position="19"/>
    </location>
</feature>
<sequence length="331" mass="33578">MIFLNLALVAALAIEGVAAANSPTLTVPKVIVGRFMPMDWGFVQRSPLAHVMGPVSKRAALACPTGFTACNSSSSCAPDGSVCCDGGGSFCSAGTTATDTGTTTPTTQAAEATGTGNAPSSSIPPITMGSSSIIAADLNSYVDWQGNWQTTTGSCASDARVATSNVSMSMKCSPDVAGYVMSLSVPKGASVKFNIDGEDYTYGWGNLKTPLGTYQNCNITYAYAFENTQDHVCTLDIGMASSTDQSSAMQVNAVVAFKNVADMQSYLNAAQSEDSSSSAWSSATSGSSATSTSAAKTSATSQASGAVLRAGINVRSAAVVACAAVLFVSAF</sequence>
<dbReference type="Proteomes" id="UP000279236">
    <property type="component" value="Unassembled WGS sequence"/>
</dbReference>
<accession>A0A427XCV0</accession>
<dbReference type="GeneID" id="39589942"/>
<comment type="caution">
    <text evidence="3">The sequence shown here is derived from an EMBL/GenBank/DDBJ whole genome shotgun (WGS) entry which is preliminary data.</text>
</comment>
<keyword evidence="4" id="KW-1185">Reference proteome</keyword>
<organism evidence="3 4">
    <name type="scientific">Apiotrichum porosum</name>
    <dbReference type="NCBI Taxonomy" id="105984"/>
    <lineage>
        <taxon>Eukaryota</taxon>
        <taxon>Fungi</taxon>
        <taxon>Dikarya</taxon>
        <taxon>Basidiomycota</taxon>
        <taxon>Agaricomycotina</taxon>
        <taxon>Tremellomycetes</taxon>
        <taxon>Trichosporonales</taxon>
        <taxon>Trichosporonaceae</taxon>
        <taxon>Apiotrichum</taxon>
    </lineage>
</organism>
<name>A0A427XCV0_9TREE</name>
<dbReference type="EMBL" id="RSCE01000022">
    <property type="protein sequence ID" value="RSH76652.1"/>
    <property type="molecule type" value="Genomic_DNA"/>
</dbReference>
<reference evidence="3 4" key="1">
    <citation type="submission" date="2018-11" db="EMBL/GenBank/DDBJ databases">
        <title>Genome sequence of Apiotrichum porosum DSM 27194.</title>
        <authorList>
            <person name="Aliyu H."/>
            <person name="Gorte O."/>
            <person name="Ochsenreither K."/>
        </authorList>
    </citation>
    <scope>NUCLEOTIDE SEQUENCE [LARGE SCALE GENOMIC DNA]</scope>
    <source>
        <strain evidence="3 4">DSM 27194</strain>
    </source>
</reference>
<feature type="chain" id="PRO_5019267516" evidence="2">
    <location>
        <begin position="20"/>
        <end position="331"/>
    </location>
</feature>
<gene>
    <name evidence="3" type="ORF">EHS24_005399</name>
</gene>
<evidence type="ECO:0000256" key="2">
    <source>
        <dbReference type="SAM" id="SignalP"/>
    </source>
</evidence>
<feature type="compositionally biased region" description="Low complexity" evidence="1">
    <location>
        <begin position="96"/>
        <end position="118"/>
    </location>
</feature>